<dbReference type="EMBL" id="FPBD01000002">
    <property type="protein sequence ID" value="SFT63253.1"/>
    <property type="molecule type" value="Genomic_DNA"/>
</dbReference>
<dbReference type="PANTHER" id="PTHR33376">
    <property type="match status" value="1"/>
</dbReference>
<evidence type="ECO:0000256" key="3">
    <source>
        <dbReference type="SAM" id="SignalP"/>
    </source>
</evidence>
<name>A0A1I6ZKP5_9HYPH</name>
<dbReference type="PROSITE" id="PS51318">
    <property type="entry name" value="TAT"/>
    <property type="match status" value="1"/>
</dbReference>
<dbReference type="Gene3D" id="3.40.190.10">
    <property type="entry name" value="Periplasmic binding protein-like II"/>
    <property type="match status" value="1"/>
</dbReference>
<dbReference type="InterPro" id="IPR018389">
    <property type="entry name" value="DctP_fam"/>
</dbReference>
<evidence type="ECO:0000313" key="5">
    <source>
        <dbReference type="Proteomes" id="UP000183371"/>
    </source>
</evidence>
<protein>
    <submittedName>
        <fullName evidence="4">TRAP-type mannitol/chloroaromatic compound transport system, substrate-binding protein</fullName>
    </submittedName>
</protein>
<evidence type="ECO:0000256" key="1">
    <source>
        <dbReference type="ARBA" id="ARBA00022729"/>
    </source>
</evidence>
<dbReference type="NCBIfam" id="NF037995">
    <property type="entry name" value="TRAP_S1"/>
    <property type="match status" value="1"/>
</dbReference>
<feature type="binding site" evidence="2">
    <location>
        <position position="223"/>
    </location>
    <ligand>
        <name>substrate</name>
    </ligand>
</feature>
<reference evidence="5" key="1">
    <citation type="submission" date="2016-10" db="EMBL/GenBank/DDBJ databases">
        <authorList>
            <person name="Varghese N."/>
            <person name="Submissions S."/>
        </authorList>
    </citation>
    <scope>NUCLEOTIDE SEQUENCE [LARGE SCALE GENOMIC DNA]</scope>
    <source>
        <strain evidence="5">DSM 17465</strain>
    </source>
</reference>
<dbReference type="Gene3D" id="3.40.190.170">
    <property type="entry name" value="Bacterial extracellular solute-binding protein, family 7"/>
    <property type="match status" value="1"/>
</dbReference>
<dbReference type="PANTHER" id="PTHR33376:SF5">
    <property type="entry name" value="EXTRACYTOPLASMIC SOLUTE RECEPTOR PROTEIN"/>
    <property type="match status" value="1"/>
</dbReference>
<sequence>MTKNKDNNLTRRQALGLTAGAVAGGAALAAPALAQDAEPVIEWRMVTSWPKNLPGPGMSAQRICDRINIMSNGRMRVRLFAAGELVPAFEVFDAVSSGTAQMGHSVALYWAGKMPGSVFFTTVPFGLLPQEHTAWVDQMGGQELWDELYAPFGVKPFMAGNAGPTMAGWYREPVETLDDLKGRKLRMVGLGGEILRKLGVTPVNIPAAEIFTSLQTHVVDGVEFLGPWTDSALGFHKLVKYYYGPGFNKPNGTGEAIVNAVALEGLSPELQAVVEEACRVEADLALSEANAQNAASLKVLQEEHGVEVREFPEEVLAALKETSIEVLDIYTQKDKMARKIYESYIEAQGLLAGWSALSLGKNIAARS</sequence>
<organism evidence="4 5">
    <name type="scientific">Pseudovibrio denitrificans</name>
    <dbReference type="NCBI Taxonomy" id="258256"/>
    <lineage>
        <taxon>Bacteria</taxon>
        <taxon>Pseudomonadati</taxon>
        <taxon>Pseudomonadota</taxon>
        <taxon>Alphaproteobacteria</taxon>
        <taxon>Hyphomicrobiales</taxon>
        <taxon>Stappiaceae</taxon>
        <taxon>Pseudovibrio</taxon>
    </lineage>
</organism>
<feature type="binding site" evidence="2">
    <location>
        <position position="224"/>
    </location>
    <ligand>
        <name>Na(+)</name>
        <dbReference type="ChEBI" id="CHEBI:29101"/>
    </ligand>
</feature>
<keyword evidence="5" id="KW-1185">Reference proteome</keyword>
<dbReference type="InterPro" id="IPR026289">
    <property type="entry name" value="SBP_TakP-like"/>
</dbReference>
<feature type="signal peptide" evidence="3">
    <location>
        <begin position="1"/>
        <end position="34"/>
    </location>
</feature>
<dbReference type="InterPro" id="IPR038404">
    <property type="entry name" value="TRAP_DctP_sf"/>
</dbReference>
<keyword evidence="1 3" id="KW-0732">Signal</keyword>
<feature type="chain" id="PRO_5010202381" evidence="3">
    <location>
        <begin position="35"/>
        <end position="367"/>
    </location>
</feature>
<dbReference type="GO" id="GO:0046872">
    <property type="term" value="F:metal ion binding"/>
    <property type="evidence" value="ECO:0007669"/>
    <property type="project" value="UniProtKB-KW"/>
</dbReference>
<dbReference type="InterPro" id="IPR006311">
    <property type="entry name" value="TAT_signal"/>
</dbReference>
<evidence type="ECO:0000313" key="4">
    <source>
        <dbReference type="EMBL" id="SFT63253.1"/>
    </source>
</evidence>
<dbReference type="Proteomes" id="UP000183371">
    <property type="component" value="Unassembled WGS sequence"/>
</dbReference>
<dbReference type="Pfam" id="PF03480">
    <property type="entry name" value="DctP"/>
    <property type="match status" value="1"/>
</dbReference>
<dbReference type="GO" id="GO:0055085">
    <property type="term" value="P:transmembrane transport"/>
    <property type="evidence" value="ECO:0007669"/>
    <property type="project" value="InterPro"/>
</dbReference>
<accession>A0A1I6ZKP5</accession>
<evidence type="ECO:0000256" key="2">
    <source>
        <dbReference type="PIRSR" id="PIRSR039026-2"/>
    </source>
</evidence>
<dbReference type="PIRSF" id="PIRSF039026">
    <property type="entry name" value="SiaP"/>
    <property type="match status" value="1"/>
</dbReference>
<dbReference type="CDD" id="cd13604">
    <property type="entry name" value="PBP2_TRAP_ketoacid_lactate_like"/>
    <property type="match status" value="1"/>
</dbReference>
<dbReference type="GO" id="GO:0031317">
    <property type="term" value="C:tripartite ATP-independent periplasmic transporter complex"/>
    <property type="evidence" value="ECO:0007669"/>
    <property type="project" value="InterPro"/>
</dbReference>
<proteinExistence type="predicted"/>
<dbReference type="AlphaFoldDB" id="A0A1I6ZKP5"/>
<gene>
    <name evidence="4" type="ORF">SAMN05444141_102429</name>
</gene>
<keyword evidence="2" id="KW-0479">Metal-binding</keyword>
<dbReference type="RefSeq" id="WP_008547949.1">
    <property type="nucleotide sequence ID" value="NZ_FPBD01000002.1"/>
</dbReference>